<evidence type="ECO:0008006" key="8">
    <source>
        <dbReference type="Google" id="ProtNLM"/>
    </source>
</evidence>
<keyword evidence="3 5" id="KW-1133">Transmembrane helix</keyword>
<dbReference type="EMBL" id="DYDO01000011">
    <property type="protein sequence ID" value="DBA16564.1"/>
    <property type="molecule type" value="Genomic_DNA"/>
</dbReference>
<gene>
    <name evidence="6" type="ORF">GDO54_003943</name>
</gene>
<evidence type="ECO:0000256" key="3">
    <source>
        <dbReference type="ARBA" id="ARBA00022989"/>
    </source>
</evidence>
<dbReference type="Pfam" id="PF06396">
    <property type="entry name" value="AGTRAP"/>
    <property type="match status" value="1"/>
</dbReference>
<keyword evidence="4 5" id="KW-0472">Membrane</keyword>
<evidence type="ECO:0000256" key="4">
    <source>
        <dbReference type="ARBA" id="ARBA00023136"/>
    </source>
</evidence>
<dbReference type="GO" id="GO:0005886">
    <property type="term" value="C:plasma membrane"/>
    <property type="evidence" value="ECO:0007669"/>
    <property type="project" value="TreeGrafter"/>
</dbReference>
<dbReference type="GO" id="GO:0038166">
    <property type="term" value="P:angiotensin-activated signaling pathway"/>
    <property type="evidence" value="ECO:0007669"/>
    <property type="project" value="InterPro"/>
</dbReference>
<dbReference type="Proteomes" id="UP001181693">
    <property type="component" value="Unassembled WGS sequence"/>
</dbReference>
<dbReference type="SMART" id="SM00805">
    <property type="entry name" value="AGTRAP"/>
    <property type="match status" value="1"/>
</dbReference>
<dbReference type="AlphaFoldDB" id="A0AAV2ZPW5"/>
<proteinExistence type="predicted"/>
<dbReference type="GO" id="GO:0008217">
    <property type="term" value="P:regulation of blood pressure"/>
    <property type="evidence" value="ECO:0007669"/>
    <property type="project" value="TreeGrafter"/>
</dbReference>
<evidence type="ECO:0000256" key="1">
    <source>
        <dbReference type="ARBA" id="ARBA00004141"/>
    </source>
</evidence>
<evidence type="ECO:0000313" key="6">
    <source>
        <dbReference type="EMBL" id="DBA16564.1"/>
    </source>
</evidence>
<reference evidence="6" key="1">
    <citation type="thesis" date="2020" institute="ProQuest LLC" country="789 East Eisenhower Parkway, Ann Arbor, MI, USA">
        <title>Comparative Genomics and Chromosome Evolution.</title>
        <authorList>
            <person name="Mudd A.B."/>
        </authorList>
    </citation>
    <scope>NUCLEOTIDE SEQUENCE</scope>
    <source>
        <strain evidence="6">1538</strain>
        <tissue evidence="6">Blood</tissue>
    </source>
</reference>
<sequence>MGLPIITLCLPQAIVYIHWLLTIFACTLSWLPNAYYLANLTVLAVGIWAIIQRDSTDAILMFLAGLITTVVLDILILALYYAAAESATATLPTRDLFRFSGGMAILSLLLKPLSCFFTYHMYVERGGECSLNIVSSGFLTGSRDRSAYQTIDHTDGTAEQENKMPSRY</sequence>
<keyword evidence="7" id="KW-1185">Reference proteome</keyword>
<dbReference type="InterPro" id="IPR009436">
    <property type="entry name" value="AGTRAP"/>
</dbReference>
<keyword evidence="2 5" id="KW-0812">Transmembrane</keyword>
<protein>
    <recommendedName>
        <fullName evidence="8">Type-1 angiotensin II receptor-associated protein</fullName>
    </recommendedName>
</protein>
<organism evidence="6 7">
    <name type="scientific">Pyxicephalus adspersus</name>
    <name type="common">African bullfrog</name>
    <dbReference type="NCBI Taxonomy" id="30357"/>
    <lineage>
        <taxon>Eukaryota</taxon>
        <taxon>Metazoa</taxon>
        <taxon>Chordata</taxon>
        <taxon>Craniata</taxon>
        <taxon>Vertebrata</taxon>
        <taxon>Euteleostomi</taxon>
        <taxon>Amphibia</taxon>
        <taxon>Batrachia</taxon>
        <taxon>Anura</taxon>
        <taxon>Neobatrachia</taxon>
        <taxon>Ranoidea</taxon>
        <taxon>Pyxicephalidae</taxon>
        <taxon>Pyxicephalinae</taxon>
        <taxon>Pyxicephalus</taxon>
    </lineage>
</organism>
<evidence type="ECO:0000256" key="2">
    <source>
        <dbReference type="ARBA" id="ARBA00022692"/>
    </source>
</evidence>
<feature type="transmembrane region" description="Helical" evidence="5">
    <location>
        <begin position="7"/>
        <end position="28"/>
    </location>
</feature>
<comment type="caution">
    <text evidence="6">The sequence shown here is derived from an EMBL/GenBank/DDBJ whole genome shotgun (WGS) entry which is preliminary data.</text>
</comment>
<feature type="transmembrane region" description="Helical" evidence="5">
    <location>
        <begin position="103"/>
        <end position="122"/>
    </location>
</feature>
<evidence type="ECO:0000313" key="7">
    <source>
        <dbReference type="Proteomes" id="UP001181693"/>
    </source>
</evidence>
<dbReference type="PANTHER" id="PTHR16521">
    <property type="entry name" value="TYPE-1 ANGIOTENSIN II RECEPTOR-ASSOCIATED PROTEIN"/>
    <property type="match status" value="1"/>
</dbReference>
<accession>A0AAV2ZPW5</accession>
<dbReference type="PANTHER" id="PTHR16521:SF3">
    <property type="entry name" value="TYPE-1 ANGIOTENSIN II RECEPTOR-ASSOCIATED PROTEIN"/>
    <property type="match status" value="1"/>
</dbReference>
<evidence type="ECO:0000256" key="5">
    <source>
        <dbReference type="SAM" id="Phobius"/>
    </source>
</evidence>
<name>A0AAV2ZPW5_PYXAD</name>
<comment type="subcellular location">
    <subcellularLocation>
        <location evidence="1">Membrane</location>
        <topology evidence="1">Multi-pass membrane protein</topology>
    </subcellularLocation>
</comment>
<feature type="transmembrane region" description="Helical" evidence="5">
    <location>
        <begin position="58"/>
        <end position="83"/>
    </location>
</feature>